<gene>
    <name evidence="5" type="ORF">EXD98_03400</name>
    <name evidence="4" type="ORF">IEC338SC_2327</name>
</gene>
<name>A0A143IZQ4_ACIPI</name>
<evidence type="ECO:0000313" key="6">
    <source>
        <dbReference type="Proteomes" id="UP000076152"/>
    </source>
</evidence>
<reference evidence="5 7" key="2">
    <citation type="submission" date="2019-02" db="EMBL/GenBank/DDBJ databases">
        <title>The Batch Genome Submission of Acinetobacter spp. strains.</title>
        <authorList>
            <person name="Qin J."/>
            <person name="Hu Y."/>
            <person name="Ye H."/>
            <person name="Wei L."/>
            <person name="Feng Y."/>
            <person name="Zong Z."/>
        </authorList>
    </citation>
    <scope>NUCLEOTIDE SEQUENCE [LARGE SCALE GENOMIC DNA]</scope>
    <source>
        <strain evidence="5 7">WCHAP100012</strain>
    </source>
</reference>
<feature type="domain" description="Metallo-beta-lactamase" evidence="3">
    <location>
        <begin position="43"/>
        <end position="245"/>
    </location>
</feature>
<feature type="signal peptide" evidence="2">
    <location>
        <begin position="1"/>
        <end position="22"/>
    </location>
</feature>
<sequence>MKLLNIFTTVVLSSALISTAFASDGYQQIRNATGKVEIANKKFLIDPMLSKKDTYPGFEGSHNSQLRFPLIELPMSVKDVYKGVEAVIVTHTHLDHWDDEAQKKLPKDLLIIAQHEDDAKLIRSQGFKNVKVLNESMQFGDVTLTKTHGAHGTDEMYASPLSELLGEAMGVVFKAKGHKTVYLAGDTVWNADVNKAITKYKPDVMILNTGDARSLMFPDTGIIMGTKDVRHAYEMSPKAKIITVHMDAVNHTAVTRAEMRAYVKENKLGDRVVVPNDGDVVTY</sequence>
<reference evidence="4 6" key="1">
    <citation type="submission" date="2016-04" db="EMBL/GenBank/DDBJ databases">
        <title>Complete genome sequencing of OXA-72 bearing Acinetobacter pittii strain IEC338SC.</title>
        <authorList>
            <person name="Brasiliense D.M."/>
            <person name="Lima K.V."/>
            <person name="Souza C.O."/>
            <person name="Dutra L.G."/>
            <person name="Mamizuka E.M."/>
            <person name="Perez-Chaparro P.J."/>
            <person name="McCulloch J.A."/>
        </authorList>
    </citation>
    <scope>NUCLEOTIDE SEQUENCE [LARGE SCALE GENOMIC DNA]</scope>
    <source>
        <strain evidence="4 6">IEC338SC</strain>
    </source>
</reference>
<feature type="chain" id="PRO_5043134582" evidence="2">
    <location>
        <begin position="23"/>
        <end position="283"/>
    </location>
</feature>
<proteinExistence type="predicted"/>
<evidence type="ECO:0000259" key="3">
    <source>
        <dbReference type="Pfam" id="PF12706"/>
    </source>
</evidence>
<protein>
    <submittedName>
        <fullName evidence="5">MBL fold metallo-hydrolase</fullName>
    </submittedName>
    <submittedName>
        <fullName evidence="4">Metal-dependent hydrolase</fullName>
    </submittedName>
</protein>
<dbReference type="AlphaFoldDB" id="A0A143IZQ4"/>
<dbReference type="InterPro" id="IPR036866">
    <property type="entry name" value="RibonucZ/Hydroxyglut_hydro"/>
</dbReference>
<dbReference type="PANTHER" id="PTHR43546:SF9">
    <property type="entry name" value="L-ASCORBATE-6-PHOSPHATE LACTONASE ULAG-RELATED"/>
    <property type="match status" value="1"/>
</dbReference>
<dbReference type="Gene3D" id="3.60.15.10">
    <property type="entry name" value="Ribonuclease Z/Hydroxyacylglutathione hydrolase-like"/>
    <property type="match status" value="1"/>
</dbReference>
<dbReference type="Proteomes" id="UP000076152">
    <property type="component" value="Chromosome"/>
</dbReference>
<evidence type="ECO:0000313" key="4">
    <source>
        <dbReference type="EMBL" id="AMX19455.1"/>
    </source>
</evidence>
<dbReference type="Pfam" id="PF12706">
    <property type="entry name" value="Lactamase_B_2"/>
    <property type="match status" value="1"/>
</dbReference>
<dbReference type="GeneID" id="9381954"/>
<evidence type="ECO:0000256" key="2">
    <source>
        <dbReference type="SAM" id="SignalP"/>
    </source>
</evidence>
<dbReference type="Proteomes" id="UP000294065">
    <property type="component" value="Unassembled WGS sequence"/>
</dbReference>
<dbReference type="PANTHER" id="PTHR43546">
    <property type="entry name" value="UPF0173 METAL-DEPENDENT HYDROLASE MJ1163-RELATED"/>
    <property type="match status" value="1"/>
</dbReference>
<evidence type="ECO:0000256" key="1">
    <source>
        <dbReference type="ARBA" id="ARBA00022801"/>
    </source>
</evidence>
<dbReference type="EMBL" id="SGTH01000001">
    <property type="protein sequence ID" value="RZH32271.1"/>
    <property type="molecule type" value="Genomic_DNA"/>
</dbReference>
<dbReference type="GO" id="GO:0016787">
    <property type="term" value="F:hydrolase activity"/>
    <property type="evidence" value="ECO:0007669"/>
    <property type="project" value="UniProtKB-KW"/>
</dbReference>
<dbReference type="RefSeq" id="WP_013197547.1">
    <property type="nucleotide sequence ID" value="NZ_CAJHGL010000001.1"/>
</dbReference>
<dbReference type="InterPro" id="IPR001279">
    <property type="entry name" value="Metallo-B-lactamas"/>
</dbReference>
<organism evidence="5 7">
    <name type="scientific">Acinetobacter pittii</name>
    <name type="common">Acinetobacter genomosp. 3</name>
    <dbReference type="NCBI Taxonomy" id="48296"/>
    <lineage>
        <taxon>Bacteria</taxon>
        <taxon>Pseudomonadati</taxon>
        <taxon>Pseudomonadota</taxon>
        <taxon>Gammaproteobacteria</taxon>
        <taxon>Moraxellales</taxon>
        <taxon>Moraxellaceae</taxon>
        <taxon>Acinetobacter</taxon>
        <taxon>Acinetobacter calcoaceticus/baumannii complex</taxon>
    </lineage>
</organism>
<keyword evidence="1 4" id="KW-0378">Hydrolase</keyword>
<dbReference type="InterPro" id="IPR050114">
    <property type="entry name" value="UPF0173_UPF0282_UlaG_hydrolase"/>
</dbReference>
<keyword evidence="2" id="KW-0732">Signal</keyword>
<evidence type="ECO:0000313" key="5">
    <source>
        <dbReference type="EMBL" id="RZH32271.1"/>
    </source>
</evidence>
<dbReference type="EMBL" id="CP015145">
    <property type="protein sequence ID" value="AMX19455.1"/>
    <property type="molecule type" value="Genomic_DNA"/>
</dbReference>
<accession>A0A143IZQ4</accession>
<dbReference type="SUPFAM" id="SSF56281">
    <property type="entry name" value="Metallo-hydrolase/oxidoreductase"/>
    <property type="match status" value="1"/>
</dbReference>
<evidence type="ECO:0000313" key="7">
    <source>
        <dbReference type="Proteomes" id="UP000294065"/>
    </source>
</evidence>